<dbReference type="EMBL" id="HBUF01599802">
    <property type="protein sequence ID" value="CAG6775794.1"/>
    <property type="molecule type" value="Transcribed_RNA"/>
</dbReference>
<dbReference type="InterPro" id="IPR057251">
    <property type="entry name" value="FP_C"/>
</dbReference>
<evidence type="ECO:0000259" key="2">
    <source>
        <dbReference type="Pfam" id="PF25298"/>
    </source>
</evidence>
<sequence>MAPRTAASKKNYRDEDNADEEKEDCMDELMNEMKKLSKEFGSMKKDMKKDMKDFEKTLEFNSGKLDDLMDKMSQMQRTMNEMKDKQEKMETENRELKKRVKDLETSNEDLEQYSRIRNLQLDGLPKANEEDLEEMVKEMGKKVGMIIKNEDIDAIHRIPTRSTTNVEPVIVQFTTRKMRDTLLKKTKETRINTTDIKISGPQKPIFINEHLAPKRKQLLMQAKVKKNDKNYKFLWTKGGKIFVRKSESSRVIPIRTLDDLELIQ</sequence>
<dbReference type="AlphaFoldDB" id="A0A8D9B304"/>
<dbReference type="InterPro" id="IPR004244">
    <property type="entry name" value="Transposase_22"/>
</dbReference>
<dbReference type="Pfam" id="PF25298">
    <property type="entry name" value="Baculo_FP_2nd"/>
    <property type="match status" value="1"/>
</dbReference>
<feature type="domain" description="FP protein C-terminal" evidence="2">
    <location>
        <begin position="213"/>
        <end position="262"/>
    </location>
</feature>
<protein>
    <recommendedName>
        <fullName evidence="2">FP protein C-terminal domain-containing protein</fullName>
    </recommendedName>
</protein>
<accession>A0A8D9B304</accession>
<organism evidence="3">
    <name type="scientific">Cacopsylla melanoneura</name>
    <dbReference type="NCBI Taxonomy" id="428564"/>
    <lineage>
        <taxon>Eukaryota</taxon>
        <taxon>Metazoa</taxon>
        <taxon>Ecdysozoa</taxon>
        <taxon>Arthropoda</taxon>
        <taxon>Hexapoda</taxon>
        <taxon>Insecta</taxon>
        <taxon>Pterygota</taxon>
        <taxon>Neoptera</taxon>
        <taxon>Paraneoptera</taxon>
        <taxon>Hemiptera</taxon>
        <taxon>Sternorrhyncha</taxon>
        <taxon>Psylloidea</taxon>
        <taxon>Psyllidae</taxon>
        <taxon>Psyllinae</taxon>
        <taxon>Cacopsylla</taxon>
    </lineage>
</organism>
<evidence type="ECO:0000256" key="1">
    <source>
        <dbReference type="SAM" id="MobiDB-lite"/>
    </source>
</evidence>
<reference evidence="3" key="1">
    <citation type="submission" date="2021-05" db="EMBL/GenBank/DDBJ databases">
        <authorList>
            <person name="Alioto T."/>
            <person name="Alioto T."/>
            <person name="Gomez Garrido J."/>
        </authorList>
    </citation>
    <scope>NUCLEOTIDE SEQUENCE</scope>
</reference>
<dbReference type="EMBL" id="HBUF01599801">
    <property type="protein sequence ID" value="CAG6775793.1"/>
    <property type="molecule type" value="Transcribed_RNA"/>
</dbReference>
<name>A0A8D9B304_9HEMI</name>
<evidence type="ECO:0000313" key="3">
    <source>
        <dbReference type="EMBL" id="CAG6775794.1"/>
    </source>
</evidence>
<dbReference type="Gene3D" id="3.30.70.1820">
    <property type="entry name" value="L1 transposable element, RRM domain"/>
    <property type="match status" value="1"/>
</dbReference>
<feature type="region of interest" description="Disordered" evidence="1">
    <location>
        <begin position="1"/>
        <end position="23"/>
    </location>
</feature>
<dbReference type="PANTHER" id="PTHR11505">
    <property type="entry name" value="L1 TRANSPOSABLE ELEMENT-RELATED"/>
    <property type="match status" value="1"/>
</dbReference>
<proteinExistence type="predicted"/>